<dbReference type="Gene3D" id="3.30.2000.30">
    <property type="match status" value="1"/>
</dbReference>
<evidence type="ECO:0000313" key="1">
    <source>
        <dbReference type="EMBL" id="MBD8051764.1"/>
    </source>
</evidence>
<proteinExistence type="predicted"/>
<reference evidence="1" key="1">
    <citation type="submission" date="2020-09" db="EMBL/GenBank/DDBJ databases">
        <title>Genome seq and assembly of Limnohabitants sp.</title>
        <authorList>
            <person name="Chhetri G."/>
        </authorList>
    </citation>
    <scope>NUCLEOTIDE SEQUENCE</scope>
    <source>
        <strain evidence="1">JUR4</strain>
    </source>
</reference>
<name>A0A927FHU7_9BURK</name>
<organism evidence="1 2">
    <name type="scientific">Limnohabitans radicicola</name>
    <dbReference type="NCBI Taxonomy" id="2771427"/>
    <lineage>
        <taxon>Bacteria</taxon>
        <taxon>Pseudomonadati</taxon>
        <taxon>Pseudomonadota</taxon>
        <taxon>Betaproteobacteria</taxon>
        <taxon>Burkholderiales</taxon>
        <taxon>Comamonadaceae</taxon>
        <taxon>Limnohabitans</taxon>
    </lineage>
</organism>
<dbReference type="Proteomes" id="UP000647424">
    <property type="component" value="Unassembled WGS sequence"/>
</dbReference>
<dbReference type="Pfam" id="PF11367">
    <property type="entry name" value="Tail_completion_gp17"/>
    <property type="match status" value="1"/>
</dbReference>
<evidence type="ECO:0000313" key="2">
    <source>
        <dbReference type="Proteomes" id="UP000647424"/>
    </source>
</evidence>
<keyword evidence="2" id="KW-1185">Reference proteome</keyword>
<dbReference type="AlphaFoldDB" id="A0A927FHU7"/>
<comment type="caution">
    <text evidence="1">The sequence shown here is derived from an EMBL/GenBank/DDBJ whole genome shotgun (WGS) entry which is preliminary data.</text>
</comment>
<protein>
    <submittedName>
        <fullName evidence="1">DUF3168 domain-containing protein</fullName>
    </submittedName>
</protein>
<dbReference type="EMBL" id="JACYFT010000004">
    <property type="protein sequence ID" value="MBD8051764.1"/>
    <property type="molecule type" value="Genomic_DNA"/>
</dbReference>
<gene>
    <name evidence="1" type="ORF">IC609_14550</name>
</gene>
<dbReference type="InterPro" id="IPR053745">
    <property type="entry name" value="Viral_Tail_Comp_sf"/>
</dbReference>
<dbReference type="RefSeq" id="WP_191820263.1">
    <property type="nucleotide sequence ID" value="NZ_JACYFT010000004.1"/>
</dbReference>
<accession>A0A927FHU7</accession>
<sequence length="133" mass="14389">MRAEKVVYAMLTGSEVLTALVGSKIYPGLIPQNTPMPAVSYELISSVDIAPINAQAGGVILRSRVQVSVLARTYAEVKVIQEAIREALLFKSGLIAGVQVIAITRELVGPDERDDEAGLYMQGVDYMLIHDET</sequence>
<dbReference type="InterPro" id="IPR021508">
    <property type="entry name" value="Gp17-like"/>
</dbReference>